<feature type="domain" description="Oligopeptide transport permease C-like N-terminal" evidence="2">
    <location>
        <begin position="4"/>
        <end position="31"/>
    </location>
</feature>
<keyword evidence="1" id="KW-0472">Membrane</keyword>
<dbReference type="Pfam" id="PF12911">
    <property type="entry name" value="OppC_N"/>
    <property type="match status" value="1"/>
</dbReference>
<dbReference type="EMBL" id="LR134182">
    <property type="protein sequence ID" value="VEB42360.1"/>
    <property type="molecule type" value="Genomic_DNA"/>
</dbReference>
<protein>
    <submittedName>
        <fullName evidence="3">N-terminal TM domain of oligopeptide transport permease C</fullName>
    </submittedName>
</protein>
<dbReference type="AlphaFoldDB" id="A0A3S4HQQ0"/>
<evidence type="ECO:0000313" key="4">
    <source>
        <dbReference type="Proteomes" id="UP000275777"/>
    </source>
</evidence>
<accession>A0A3S4HQQ0</accession>
<dbReference type="GO" id="GO:0005886">
    <property type="term" value="C:plasma membrane"/>
    <property type="evidence" value="ECO:0007669"/>
    <property type="project" value="UniProtKB-SubCell"/>
</dbReference>
<sequence>MGLGWQRLKRNKVGFISMWIVLAYLLVSIGGWFNLVGAHWTDEVGVPYAPPSWVNESRTTCCRRSRLPRPLPRPLSN</sequence>
<dbReference type="InterPro" id="IPR025966">
    <property type="entry name" value="OppC_N"/>
</dbReference>
<evidence type="ECO:0000256" key="1">
    <source>
        <dbReference type="SAM" id="Phobius"/>
    </source>
</evidence>
<proteinExistence type="predicted"/>
<feature type="transmembrane region" description="Helical" evidence="1">
    <location>
        <begin position="12"/>
        <end position="33"/>
    </location>
</feature>
<evidence type="ECO:0000313" key="3">
    <source>
        <dbReference type="EMBL" id="VEB42360.1"/>
    </source>
</evidence>
<organism evidence="3 4">
    <name type="scientific">Chromobacterium violaceum</name>
    <dbReference type="NCBI Taxonomy" id="536"/>
    <lineage>
        <taxon>Bacteria</taxon>
        <taxon>Pseudomonadati</taxon>
        <taxon>Pseudomonadota</taxon>
        <taxon>Betaproteobacteria</taxon>
        <taxon>Neisseriales</taxon>
        <taxon>Chromobacteriaceae</taxon>
        <taxon>Chromobacterium</taxon>
    </lineage>
</organism>
<evidence type="ECO:0000259" key="2">
    <source>
        <dbReference type="Pfam" id="PF12911"/>
    </source>
</evidence>
<keyword evidence="1" id="KW-0812">Transmembrane</keyword>
<keyword evidence="1" id="KW-1133">Transmembrane helix</keyword>
<gene>
    <name evidence="3" type="ORF">NCTC9695_02808</name>
</gene>
<dbReference type="Proteomes" id="UP000275777">
    <property type="component" value="Chromosome"/>
</dbReference>
<name>A0A3S4HQQ0_CHRVL</name>
<reference evidence="3 4" key="1">
    <citation type="submission" date="2018-12" db="EMBL/GenBank/DDBJ databases">
        <authorList>
            <consortium name="Pathogen Informatics"/>
        </authorList>
    </citation>
    <scope>NUCLEOTIDE SEQUENCE [LARGE SCALE GENOMIC DNA]</scope>
    <source>
        <strain evidence="3 4">NCTC9695</strain>
    </source>
</reference>